<accession>A0A7V1PU76</accession>
<comment type="caution">
    <text evidence="14">The sequence shown here is derived from an EMBL/GenBank/DDBJ whole genome shotgun (WGS) entry which is preliminary data.</text>
</comment>
<evidence type="ECO:0000256" key="7">
    <source>
        <dbReference type="ARBA" id="ARBA00023116"/>
    </source>
</evidence>
<dbReference type="AlphaFoldDB" id="A0A7V1PU76"/>
<keyword evidence="9 11" id="KW-0170">Cobalt</keyword>
<dbReference type="EMBL" id="DRLD01000148">
    <property type="protein sequence ID" value="HED10077.1"/>
    <property type="molecule type" value="Genomic_DNA"/>
</dbReference>
<comment type="cofactor">
    <cofactor evidence="1 11">
        <name>adenosylcob(III)alamin</name>
        <dbReference type="ChEBI" id="CHEBI:18408"/>
    </cofactor>
</comment>
<evidence type="ECO:0000256" key="2">
    <source>
        <dbReference type="ARBA" id="ARBA00007405"/>
    </source>
</evidence>
<organism evidence="14">
    <name type="scientific">Caldithrix abyssi</name>
    <dbReference type="NCBI Taxonomy" id="187145"/>
    <lineage>
        <taxon>Bacteria</taxon>
        <taxon>Pseudomonadati</taxon>
        <taxon>Calditrichota</taxon>
        <taxon>Calditrichia</taxon>
        <taxon>Calditrichales</taxon>
        <taxon>Calditrichaceae</taxon>
        <taxon>Caldithrix</taxon>
    </lineage>
</organism>
<evidence type="ECO:0000256" key="5">
    <source>
        <dbReference type="ARBA" id="ARBA00022741"/>
    </source>
</evidence>
<dbReference type="EC" id="1.17.4.1" evidence="11"/>
<keyword evidence="6 11" id="KW-0560">Oxidoreductase</keyword>
<comment type="catalytic activity">
    <reaction evidence="10 11">
        <text>a 2'-deoxyribonucleoside 5'-diphosphate + [thioredoxin]-disulfide + H2O = a ribonucleoside 5'-diphosphate + [thioredoxin]-dithiol</text>
        <dbReference type="Rhea" id="RHEA:23252"/>
        <dbReference type="Rhea" id="RHEA-COMP:10698"/>
        <dbReference type="Rhea" id="RHEA-COMP:10700"/>
        <dbReference type="ChEBI" id="CHEBI:15377"/>
        <dbReference type="ChEBI" id="CHEBI:29950"/>
        <dbReference type="ChEBI" id="CHEBI:50058"/>
        <dbReference type="ChEBI" id="CHEBI:57930"/>
        <dbReference type="ChEBI" id="CHEBI:73316"/>
        <dbReference type="EC" id="1.17.4.1"/>
    </reaction>
</comment>
<sequence>MVSEMFEHKGKHNELLSEKELSAYKNLYGTLRKLQQEGALPVHPNNDYLCGNDLAQNIYEKKYYLKNLDGELVEKSPEDLFLRLASFVGAIEKNKSKADEWGRKYYKALWEGYFVPGGRVLAGAGDLYRLKTLANCFVSQIQKDNIESLYNTAYECARTYSYGGGIGVDISPLRPKHSVVHNAADSSTGAVSFMELYSLTTGLIGQSGRRGALMLTIDVKHPDITEFIRVKKIPNWVTDQIVEQIRWSGKFDENQLREIEKQVMENTQVRFANISIKVSDEFMQAVEEQKRYGANKLLVYRRYNKTTLNRAYQDDGFHYSINIPSKNIEEYELDQAFAGINNLNDHLFKLSSKHIKAADLEDAYKRDVYGDYIIPMENEPYDLAVRYSGDFLLYFGSEPSGEIRKLIKARQVWDTFVEGNYRTAEPGIIFWSRMSKYSPSNYVGRPIASTNPCAEVPLEDGGACNLGSINLSRMVTNGFSGRARLDWELLKEVTRTTVRFLDNVVSWNEKLNPLEKQRKAAAETRRLGLGIMGTADMLNQLGISYDSDEGIRLVEEVMKVIANTSYQASAQLAVEKGASPIWDYEKYSQGPFFNEALSEETRKMIKENGLRNIAILAIAPTGSISNIVLSYKNGHKNYLGVSSGVEPIFALFYTRRSESFGNKFFKVFHSTIQAYIDLHDLGDKVANAQTEAELTEYLPSYFFRTAHHIVPQKRVDIQGRCQTYVDHSISSTVNLAEDIEPETISDVYLSAWKKGLKGITIYRDGSRFPILSVESQKTEFQDAKEKVFKIKLSADKEIEAQGDEILVLPNGDLTTVYHYIKRHQPEIEFLTVQA</sequence>
<protein>
    <recommendedName>
        <fullName evidence="11">Vitamin B12-dependent ribonucleotide reductase</fullName>
        <ecNumber evidence="11">1.17.4.1</ecNumber>
    </recommendedName>
</protein>
<dbReference type="PRINTS" id="PR01183">
    <property type="entry name" value="RIBORDTASEM1"/>
</dbReference>
<dbReference type="PANTHER" id="PTHR43371:SF1">
    <property type="entry name" value="RIBONUCLEOSIDE-DIPHOSPHATE REDUCTASE"/>
    <property type="match status" value="1"/>
</dbReference>
<evidence type="ECO:0000256" key="3">
    <source>
        <dbReference type="ARBA" id="ARBA00022628"/>
    </source>
</evidence>
<dbReference type="SUPFAM" id="SSF51998">
    <property type="entry name" value="PFL-like glycyl radical enzymes"/>
    <property type="match status" value="1"/>
</dbReference>
<dbReference type="InterPro" id="IPR000788">
    <property type="entry name" value="RNR_lg_C"/>
</dbReference>
<evidence type="ECO:0000256" key="9">
    <source>
        <dbReference type="ARBA" id="ARBA00023285"/>
    </source>
</evidence>
<comment type="similarity">
    <text evidence="2 11">Belongs to the ribonucleoside diphosphate reductase class-2 family.</text>
</comment>
<reference evidence="14" key="1">
    <citation type="journal article" date="2020" name="mSystems">
        <title>Genome- and Community-Level Interaction Insights into Carbon Utilization and Element Cycling Functions of Hydrothermarchaeota in Hydrothermal Sediment.</title>
        <authorList>
            <person name="Zhou Z."/>
            <person name="Liu Y."/>
            <person name="Xu W."/>
            <person name="Pan J."/>
            <person name="Luo Z.H."/>
            <person name="Li M."/>
        </authorList>
    </citation>
    <scope>NUCLEOTIDE SEQUENCE [LARGE SCALE GENOMIC DNA]</scope>
    <source>
        <strain evidence="14">HyVt-456</strain>
    </source>
</reference>
<gene>
    <name evidence="14" type="ORF">ENJ10_05280</name>
</gene>
<keyword evidence="8" id="KW-1015">Disulfide bond</keyword>
<dbReference type="InterPro" id="IPR013509">
    <property type="entry name" value="RNR_lsu_N"/>
</dbReference>
<evidence type="ECO:0000256" key="10">
    <source>
        <dbReference type="ARBA" id="ARBA00047754"/>
    </source>
</evidence>
<keyword evidence="3 11" id="KW-0846">Cobalamin</keyword>
<evidence type="ECO:0000256" key="6">
    <source>
        <dbReference type="ARBA" id="ARBA00023002"/>
    </source>
</evidence>
<dbReference type="InterPro" id="IPR050862">
    <property type="entry name" value="RdRp_reductase_class-2"/>
</dbReference>
<keyword evidence="7" id="KW-0215">Deoxyribonucleotide synthesis</keyword>
<feature type="domain" description="Ribonucleotide reductase large subunit C-terminal" evidence="13">
    <location>
        <begin position="135"/>
        <end position="762"/>
    </location>
</feature>
<feature type="domain" description="Ribonucleotide reductase large subunit N-terminal" evidence="12">
    <location>
        <begin position="53"/>
        <end position="125"/>
    </location>
</feature>
<evidence type="ECO:0000313" key="14">
    <source>
        <dbReference type="EMBL" id="HED10077.1"/>
    </source>
</evidence>
<name>A0A7V1PU76_CALAY</name>
<comment type="function">
    <text evidence="11">Catalyzes the reduction of ribonucleotides to deoxyribonucleotides. May function to provide a pool of deoxyribonucleotide precursors for DNA repair during oxygen limitation and/or for immediate growth after restoration of oxygen.</text>
</comment>
<dbReference type="NCBIfam" id="TIGR02504">
    <property type="entry name" value="NrdJ_Z"/>
    <property type="match status" value="1"/>
</dbReference>
<dbReference type="GO" id="GO:0031419">
    <property type="term" value="F:cobalamin binding"/>
    <property type="evidence" value="ECO:0007669"/>
    <property type="project" value="UniProtKB-KW"/>
</dbReference>
<keyword evidence="4 11" id="KW-0237">DNA synthesis</keyword>
<evidence type="ECO:0000259" key="13">
    <source>
        <dbReference type="Pfam" id="PF02867"/>
    </source>
</evidence>
<dbReference type="GO" id="GO:0009263">
    <property type="term" value="P:deoxyribonucleotide biosynthetic process"/>
    <property type="evidence" value="ECO:0007669"/>
    <property type="project" value="UniProtKB-KW"/>
</dbReference>
<dbReference type="GO" id="GO:0004748">
    <property type="term" value="F:ribonucleoside-diphosphate reductase activity, thioredoxin disulfide as acceptor"/>
    <property type="evidence" value="ECO:0007669"/>
    <property type="project" value="UniProtKB-EC"/>
</dbReference>
<dbReference type="CDD" id="cd02888">
    <property type="entry name" value="RNR_II_dimer"/>
    <property type="match status" value="1"/>
</dbReference>
<evidence type="ECO:0000256" key="4">
    <source>
        <dbReference type="ARBA" id="ARBA00022634"/>
    </source>
</evidence>
<evidence type="ECO:0000256" key="11">
    <source>
        <dbReference type="RuleBase" id="RU364064"/>
    </source>
</evidence>
<proteinExistence type="inferred from homology"/>
<dbReference type="Proteomes" id="UP000886005">
    <property type="component" value="Unassembled WGS sequence"/>
</dbReference>
<dbReference type="GO" id="GO:0071897">
    <property type="term" value="P:DNA biosynthetic process"/>
    <property type="evidence" value="ECO:0007669"/>
    <property type="project" value="UniProtKB-KW"/>
</dbReference>
<dbReference type="Gene3D" id="3.20.70.20">
    <property type="match status" value="1"/>
</dbReference>
<dbReference type="Pfam" id="PF02867">
    <property type="entry name" value="Ribonuc_red_lgC"/>
    <property type="match status" value="1"/>
</dbReference>
<dbReference type="PANTHER" id="PTHR43371">
    <property type="entry name" value="VITAMIN B12-DEPENDENT RIBONUCLEOTIDE REDUCTASE"/>
    <property type="match status" value="1"/>
</dbReference>
<dbReference type="InterPro" id="IPR013344">
    <property type="entry name" value="RNR_NrdJ/NrdZ"/>
</dbReference>
<evidence type="ECO:0000259" key="12">
    <source>
        <dbReference type="Pfam" id="PF00317"/>
    </source>
</evidence>
<dbReference type="Pfam" id="PF00317">
    <property type="entry name" value="Ribonuc_red_lgN"/>
    <property type="match status" value="1"/>
</dbReference>
<evidence type="ECO:0000256" key="8">
    <source>
        <dbReference type="ARBA" id="ARBA00023157"/>
    </source>
</evidence>
<evidence type="ECO:0000256" key="1">
    <source>
        <dbReference type="ARBA" id="ARBA00001922"/>
    </source>
</evidence>
<dbReference type="GO" id="GO:0005524">
    <property type="term" value="F:ATP binding"/>
    <property type="evidence" value="ECO:0007669"/>
    <property type="project" value="InterPro"/>
</dbReference>
<keyword evidence="5 11" id="KW-0547">Nucleotide-binding</keyword>